<reference evidence="3" key="1">
    <citation type="submission" date="2020-01" db="EMBL/GenBank/DDBJ databases">
        <authorList>
            <person name="Meier V. D."/>
            <person name="Meier V D."/>
        </authorList>
    </citation>
    <scope>NUCLEOTIDE SEQUENCE</scope>
    <source>
        <strain evidence="3">HLG_WM_MAG_10</strain>
    </source>
</reference>
<dbReference type="NCBIfam" id="TIGR04183">
    <property type="entry name" value="Por_Secre_tail"/>
    <property type="match status" value="1"/>
</dbReference>
<gene>
    <name evidence="3" type="ORF">HELGO_WM21387</name>
</gene>
<sequence length="330" mass="36955">MKYLYLVIFFSLCVSNQTEAQVPRKIFVEHFTNTLCSFCASRNPGFYNNLNNQNDVVHLSIHSGTPYTQCFLYQQNASSSDARRFYYGITGTPALVLNGFAIPAATNYNQTSLFTPFQSQTSPISIRVEQQKYGSDSIRVRVVVKTEAMHSLGTEQLWVGLAEDTVFYAGPNGETEHYDVYRVNLGFVPINIPLAVGDSLVYSYTAFSNTNWDFNRIFAFAMVQNTSNQSVTQSESTSPSTNNLTVNSQKLESPLNRVLIYPNPTTNALNVRLENDLETSVVLYNSIGQVVQQLKFKESGELFLGDLAKGIYSIRLSNRKGIITRSVVLK</sequence>
<feature type="domain" description="Secretion system C-terminal sorting" evidence="2">
    <location>
        <begin position="260"/>
        <end position="326"/>
    </location>
</feature>
<proteinExistence type="predicted"/>
<dbReference type="Gene3D" id="2.60.40.10">
    <property type="entry name" value="Immunoglobulins"/>
    <property type="match status" value="1"/>
</dbReference>
<dbReference type="InterPro" id="IPR013783">
    <property type="entry name" value="Ig-like_fold"/>
</dbReference>
<accession>A0A6S6UG88</accession>
<dbReference type="Pfam" id="PF18962">
    <property type="entry name" value="Por_Secre_tail"/>
    <property type="match status" value="1"/>
</dbReference>
<evidence type="ECO:0000259" key="2">
    <source>
        <dbReference type="Pfam" id="PF18962"/>
    </source>
</evidence>
<evidence type="ECO:0000256" key="1">
    <source>
        <dbReference type="SAM" id="SignalP"/>
    </source>
</evidence>
<feature type="signal peptide" evidence="1">
    <location>
        <begin position="1"/>
        <end position="20"/>
    </location>
</feature>
<evidence type="ECO:0000313" key="3">
    <source>
        <dbReference type="EMBL" id="CAA6827348.1"/>
    </source>
</evidence>
<dbReference type="AlphaFoldDB" id="A0A6S6UG88"/>
<dbReference type="InterPro" id="IPR026444">
    <property type="entry name" value="Secre_tail"/>
</dbReference>
<protein>
    <recommendedName>
        <fullName evidence="2">Secretion system C-terminal sorting domain-containing protein</fullName>
    </recommendedName>
</protein>
<keyword evidence="1" id="KW-0732">Signal</keyword>
<dbReference type="EMBL" id="CACVAQ010000399">
    <property type="protein sequence ID" value="CAA6827348.1"/>
    <property type="molecule type" value="Genomic_DNA"/>
</dbReference>
<name>A0A6S6UG88_9BACT</name>
<feature type="chain" id="PRO_5028252697" description="Secretion system C-terminal sorting domain-containing protein" evidence="1">
    <location>
        <begin position="21"/>
        <end position="330"/>
    </location>
</feature>
<organism evidence="3">
    <name type="scientific">uncultured Aureispira sp</name>
    <dbReference type="NCBI Taxonomy" id="1331704"/>
    <lineage>
        <taxon>Bacteria</taxon>
        <taxon>Pseudomonadati</taxon>
        <taxon>Bacteroidota</taxon>
        <taxon>Saprospiria</taxon>
        <taxon>Saprospirales</taxon>
        <taxon>Saprospiraceae</taxon>
        <taxon>Aureispira</taxon>
        <taxon>environmental samples</taxon>
    </lineage>
</organism>